<dbReference type="RefSeq" id="WP_021171277.1">
    <property type="nucleotide sequence ID" value="NZ_CTRP01000016.1"/>
</dbReference>
<evidence type="ECO:0000256" key="2">
    <source>
        <dbReference type="ARBA" id="ARBA00022670"/>
    </source>
</evidence>
<dbReference type="Proteomes" id="UP000049855">
    <property type="component" value="Unassembled WGS sequence"/>
</dbReference>
<evidence type="ECO:0000256" key="1">
    <source>
        <dbReference type="ARBA" id="ARBA00007074"/>
    </source>
</evidence>
<dbReference type="GO" id="GO:0008234">
    <property type="term" value="F:cysteine-type peptidase activity"/>
    <property type="evidence" value="ECO:0007669"/>
    <property type="project" value="UniProtKB-KW"/>
</dbReference>
<evidence type="ECO:0000256" key="4">
    <source>
        <dbReference type="ARBA" id="ARBA00022807"/>
    </source>
</evidence>
<dbReference type="AlphaFoldDB" id="A0A0U1L834"/>
<dbReference type="InterPro" id="IPR000064">
    <property type="entry name" value="NLP_P60_dom"/>
</dbReference>
<dbReference type="SUPFAM" id="SSF54001">
    <property type="entry name" value="Cysteine proteinases"/>
    <property type="match status" value="1"/>
</dbReference>
<dbReference type="InterPro" id="IPR051202">
    <property type="entry name" value="Peptidase_C40"/>
</dbReference>
<feature type="domain" description="NlpC/P60" evidence="5">
    <location>
        <begin position="1"/>
        <end position="138"/>
    </location>
</feature>
<evidence type="ECO:0000259" key="5">
    <source>
        <dbReference type="PROSITE" id="PS51935"/>
    </source>
</evidence>
<comment type="similarity">
    <text evidence="1">Belongs to the peptidase C40 family.</text>
</comment>
<accession>A0A0U1L834</accession>
<proteinExistence type="inferred from homology"/>
<dbReference type="PROSITE" id="PS51935">
    <property type="entry name" value="NLPC_P60"/>
    <property type="match status" value="1"/>
</dbReference>
<evidence type="ECO:0000313" key="6">
    <source>
        <dbReference type="EMBL" id="CQR75054.1"/>
    </source>
</evidence>
<dbReference type="InterPro" id="IPR011929">
    <property type="entry name" value="Phage_pept_NlpC/P60"/>
</dbReference>
<dbReference type="EMBL" id="CTRP01000016">
    <property type="protein sequence ID" value="CQR75054.1"/>
    <property type="molecule type" value="Genomic_DNA"/>
</dbReference>
<dbReference type="PANTHER" id="PTHR47053">
    <property type="entry name" value="MUREIN DD-ENDOPEPTIDASE MEPH-RELATED"/>
    <property type="match status" value="1"/>
</dbReference>
<dbReference type="Pfam" id="PF00877">
    <property type="entry name" value="NLPC_P60"/>
    <property type="match status" value="1"/>
</dbReference>
<dbReference type="NCBIfam" id="TIGR02219">
    <property type="entry name" value="phage_NlpC_fam"/>
    <property type="match status" value="1"/>
</dbReference>
<reference evidence="7" key="1">
    <citation type="submission" date="2015-03" db="EMBL/GenBank/DDBJ databases">
        <authorList>
            <person name="Nijsse Bart"/>
        </authorList>
    </citation>
    <scope>NUCLEOTIDE SEQUENCE [LARGE SCALE GENOMIC DNA]</scope>
</reference>
<dbReference type="InterPro" id="IPR038765">
    <property type="entry name" value="Papain-like_cys_pep_sf"/>
</dbReference>
<dbReference type="GO" id="GO:0006508">
    <property type="term" value="P:proteolysis"/>
    <property type="evidence" value="ECO:0007669"/>
    <property type="project" value="UniProtKB-KW"/>
</dbReference>
<keyword evidence="7" id="KW-1185">Reference proteome</keyword>
<sequence>MIGEKIVVEAREWVGTKWQHQASLKGVATDCVGLIRGVYTTVTGRPVESDTDYHRMPVPGREKRLQEELSNYAAMVEIANRQPGDVLLFSFSNGTSNHVGIYAGEDRFIHAWADVHKVVEMPLSPAWLRSLRNVFRIPEAD</sequence>
<keyword evidence="2" id="KW-0645">Protease</keyword>
<keyword evidence="4" id="KW-0788">Thiol protease</keyword>
<organism evidence="6 7">
    <name type="scientific">Sporomusa ovata</name>
    <dbReference type="NCBI Taxonomy" id="2378"/>
    <lineage>
        <taxon>Bacteria</taxon>
        <taxon>Bacillati</taxon>
        <taxon>Bacillota</taxon>
        <taxon>Negativicutes</taxon>
        <taxon>Selenomonadales</taxon>
        <taxon>Sporomusaceae</taxon>
        <taxon>Sporomusa</taxon>
    </lineage>
</organism>
<name>A0A0U1L834_9FIRM</name>
<keyword evidence="3" id="KW-0378">Hydrolase</keyword>
<protein>
    <submittedName>
        <fullName evidence="6">Gene Transfer Agent NlpC/P60 family peptidase ## ORFG14</fullName>
    </submittedName>
</protein>
<gene>
    <name evidence="6" type="ORF">SpAn4DRAFT_4418</name>
</gene>
<evidence type="ECO:0000256" key="3">
    <source>
        <dbReference type="ARBA" id="ARBA00022801"/>
    </source>
</evidence>
<dbReference type="PANTHER" id="PTHR47053:SF1">
    <property type="entry name" value="MUREIN DD-ENDOPEPTIDASE MEPH-RELATED"/>
    <property type="match status" value="1"/>
</dbReference>
<dbReference type="Gene3D" id="3.90.1720.10">
    <property type="entry name" value="endopeptidase domain like (from Nostoc punctiforme)"/>
    <property type="match status" value="1"/>
</dbReference>
<evidence type="ECO:0000313" key="7">
    <source>
        <dbReference type="Proteomes" id="UP000049855"/>
    </source>
</evidence>